<name>A0A813IBX1_POLGL</name>
<protein>
    <submittedName>
        <fullName evidence="2">Uncharacterized protein</fullName>
    </submittedName>
</protein>
<reference evidence="2" key="1">
    <citation type="submission" date="2021-02" db="EMBL/GenBank/DDBJ databases">
        <authorList>
            <person name="Dougan E. K."/>
            <person name="Rhodes N."/>
            <person name="Thang M."/>
            <person name="Chan C."/>
        </authorList>
    </citation>
    <scope>NUCLEOTIDE SEQUENCE</scope>
</reference>
<accession>A0A813IBX1</accession>
<evidence type="ECO:0000256" key="1">
    <source>
        <dbReference type="SAM" id="MobiDB-lite"/>
    </source>
</evidence>
<dbReference type="Proteomes" id="UP000626109">
    <property type="component" value="Unassembled WGS sequence"/>
</dbReference>
<gene>
    <name evidence="2" type="ORF">PGLA2088_LOCUS6107</name>
</gene>
<dbReference type="EMBL" id="CAJNNW010005975">
    <property type="protein sequence ID" value="CAE8647925.1"/>
    <property type="molecule type" value="Genomic_DNA"/>
</dbReference>
<feature type="region of interest" description="Disordered" evidence="1">
    <location>
        <begin position="19"/>
        <end position="48"/>
    </location>
</feature>
<evidence type="ECO:0000313" key="3">
    <source>
        <dbReference type="Proteomes" id="UP000626109"/>
    </source>
</evidence>
<sequence>MDELKVIFDNARGCKIKWRRSKANQASKQQSSVASGAASSTAQGQSSKVEKLKELKQLLDDALTQSEFQVLKTE</sequence>
<feature type="non-terminal residue" evidence="2">
    <location>
        <position position="1"/>
    </location>
</feature>
<organism evidence="2 3">
    <name type="scientific">Polarella glacialis</name>
    <name type="common">Dinoflagellate</name>
    <dbReference type="NCBI Taxonomy" id="89957"/>
    <lineage>
        <taxon>Eukaryota</taxon>
        <taxon>Sar</taxon>
        <taxon>Alveolata</taxon>
        <taxon>Dinophyceae</taxon>
        <taxon>Suessiales</taxon>
        <taxon>Suessiaceae</taxon>
        <taxon>Polarella</taxon>
    </lineage>
</organism>
<proteinExistence type="predicted"/>
<feature type="compositionally biased region" description="Low complexity" evidence="1">
    <location>
        <begin position="23"/>
        <end position="47"/>
    </location>
</feature>
<evidence type="ECO:0000313" key="2">
    <source>
        <dbReference type="EMBL" id="CAE8647925.1"/>
    </source>
</evidence>
<comment type="caution">
    <text evidence="2">The sequence shown here is derived from an EMBL/GenBank/DDBJ whole genome shotgun (WGS) entry which is preliminary data.</text>
</comment>
<dbReference type="AlphaFoldDB" id="A0A813IBX1"/>